<dbReference type="CDD" id="cd01671">
    <property type="entry name" value="CARD"/>
    <property type="match status" value="1"/>
</dbReference>
<accession>A0AA88YBK6</accession>
<dbReference type="AlphaFoldDB" id="A0AA88YBK6"/>
<organism evidence="2 3">
    <name type="scientific">Pinctada imbricata</name>
    <name type="common">Atlantic pearl-oyster</name>
    <name type="synonym">Pinctada martensii</name>
    <dbReference type="NCBI Taxonomy" id="66713"/>
    <lineage>
        <taxon>Eukaryota</taxon>
        <taxon>Metazoa</taxon>
        <taxon>Spiralia</taxon>
        <taxon>Lophotrochozoa</taxon>
        <taxon>Mollusca</taxon>
        <taxon>Bivalvia</taxon>
        <taxon>Autobranchia</taxon>
        <taxon>Pteriomorphia</taxon>
        <taxon>Pterioida</taxon>
        <taxon>Pterioidea</taxon>
        <taxon>Pteriidae</taxon>
        <taxon>Pinctada</taxon>
    </lineage>
</organism>
<protein>
    <recommendedName>
        <fullName evidence="1">CARD domain-containing protein</fullName>
    </recommendedName>
</protein>
<proteinExistence type="predicted"/>
<dbReference type="Gene3D" id="1.10.533.10">
    <property type="entry name" value="Death Domain, Fas"/>
    <property type="match status" value="1"/>
</dbReference>
<feature type="domain" description="CARD" evidence="1">
    <location>
        <begin position="266"/>
        <end position="331"/>
    </location>
</feature>
<sequence length="592" mass="68007">MEAEDEIPRYRTLLCAVQTGGKYFGKLLQNMCENTVHKTFYNVLDENFYKHDILHLWKNDKCCLCGVSTVHHYAGSLKQRQILSVYSTIDRKCGRIPCKFCPCSYKAKEGVCTSNIDITFSHALLSRVFLKSVHPSLLNVQRAIDEIKEIRNTAVHYTETPSHRVDFDKEWLNLKSSLLIISKYLKESTDMLEEEMEKFHYLVNTCKDCSFRIKASLERMKNGELKDSNDNGIVGNPFQMFAVCQDCARIQEGCKDAQSLIFDNLHLFMGLTPYEFLPDLEEAGALTEEDVRHIKSLDKRAKQMEAFLSILKERGISSCRKTLDILAEKDYGPAIREMRKEKKTGCEITFAVNGNFDVEEVNVLQQKTKDHTTEQSSGIGKYDLRFSVLGPQKDKIEKILKDFIENGDFSSKLKDMGPEDISVTNGSVIVHLTFKCQEDYDKFSVAVSEGKLFDILSQMWDEVKYNHQIDKQDASMIVYIQNVSGWLADKGKTECSAAFFIDTNNEFLTEELCSGTLIKYLKESHRDISEAIRIRKEHPFDRRAQSQELLKFLRNESFEFIQKCIFATQPETIKRKLEESMSSVVSAGHFPI</sequence>
<dbReference type="InterPro" id="IPR001315">
    <property type="entry name" value="CARD"/>
</dbReference>
<gene>
    <name evidence="2" type="ORF">FSP39_002317</name>
</gene>
<evidence type="ECO:0000313" key="3">
    <source>
        <dbReference type="Proteomes" id="UP001186944"/>
    </source>
</evidence>
<evidence type="ECO:0000313" key="2">
    <source>
        <dbReference type="EMBL" id="KAK3096678.1"/>
    </source>
</evidence>
<dbReference type="Proteomes" id="UP001186944">
    <property type="component" value="Unassembled WGS sequence"/>
</dbReference>
<dbReference type="EMBL" id="VSWD01000007">
    <property type="protein sequence ID" value="KAK3096678.1"/>
    <property type="molecule type" value="Genomic_DNA"/>
</dbReference>
<dbReference type="SUPFAM" id="SSF47986">
    <property type="entry name" value="DEATH domain"/>
    <property type="match status" value="1"/>
</dbReference>
<reference evidence="2" key="1">
    <citation type="submission" date="2019-08" db="EMBL/GenBank/DDBJ databases">
        <title>The improved chromosome-level genome for the pearl oyster Pinctada fucata martensii using PacBio sequencing and Hi-C.</title>
        <authorList>
            <person name="Zheng Z."/>
        </authorList>
    </citation>
    <scope>NUCLEOTIDE SEQUENCE</scope>
    <source>
        <strain evidence="2">ZZ-2019</strain>
        <tissue evidence="2">Adductor muscle</tissue>
    </source>
</reference>
<dbReference type="GO" id="GO:0042981">
    <property type="term" value="P:regulation of apoptotic process"/>
    <property type="evidence" value="ECO:0007669"/>
    <property type="project" value="InterPro"/>
</dbReference>
<evidence type="ECO:0000259" key="1">
    <source>
        <dbReference type="Pfam" id="PF00619"/>
    </source>
</evidence>
<name>A0AA88YBK6_PINIB</name>
<dbReference type="Pfam" id="PF00619">
    <property type="entry name" value="CARD"/>
    <property type="match status" value="1"/>
</dbReference>
<comment type="caution">
    <text evidence="2">The sequence shown here is derived from an EMBL/GenBank/DDBJ whole genome shotgun (WGS) entry which is preliminary data.</text>
</comment>
<dbReference type="InterPro" id="IPR011029">
    <property type="entry name" value="DEATH-like_dom_sf"/>
</dbReference>
<keyword evidence="3" id="KW-1185">Reference proteome</keyword>